<evidence type="ECO:0000313" key="8">
    <source>
        <dbReference type="EMBL" id="KAH6586995.1"/>
    </source>
</evidence>
<feature type="compositionally biased region" description="Basic and acidic residues" evidence="5">
    <location>
        <begin position="455"/>
        <end position="473"/>
    </location>
</feature>
<evidence type="ECO:0000256" key="3">
    <source>
        <dbReference type="ARBA" id="ARBA00023295"/>
    </source>
</evidence>
<dbReference type="EMBL" id="JAFCIX010000569">
    <property type="protein sequence ID" value="KAH6586995.1"/>
    <property type="molecule type" value="Genomic_DNA"/>
</dbReference>
<feature type="transmembrane region" description="Helical" evidence="6">
    <location>
        <begin position="412"/>
        <end position="434"/>
    </location>
</feature>
<dbReference type="SUPFAM" id="SSF51445">
    <property type="entry name" value="(Trans)glycosidases"/>
    <property type="match status" value="1"/>
</dbReference>
<organism evidence="8 9">
    <name type="scientific">Batrachochytrium salamandrivorans</name>
    <dbReference type="NCBI Taxonomy" id="1357716"/>
    <lineage>
        <taxon>Eukaryota</taxon>
        <taxon>Fungi</taxon>
        <taxon>Fungi incertae sedis</taxon>
        <taxon>Chytridiomycota</taxon>
        <taxon>Chytridiomycota incertae sedis</taxon>
        <taxon>Chytridiomycetes</taxon>
        <taxon>Rhizophydiales</taxon>
        <taxon>Rhizophydiales incertae sedis</taxon>
        <taxon>Batrachochytrium</taxon>
    </lineage>
</organism>
<evidence type="ECO:0000256" key="2">
    <source>
        <dbReference type="ARBA" id="ARBA00022801"/>
    </source>
</evidence>
<reference evidence="8 9" key="1">
    <citation type="submission" date="2021-02" db="EMBL/GenBank/DDBJ databases">
        <title>Variation within the Batrachochytrium salamandrivorans European outbreak.</title>
        <authorList>
            <person name="Kelly M."/>
            <person name="Pasmans F."/>
            <person name="Shea T.P."/>
            <person name="Munoz J.F."/>
            <person name="Carranza S."/>
            <person name="Cuomo C.A."/>
            <person name="Martel A."/>
        </authorList>
    </citation>
    <scope>NUCLEOTIDE SEQUENCE [LARGE SCALE GENOMIC DNA]</scope>
    <source>
        <strain evidence="8 9">AMFP18/2</strain>
    </source>
</reference>
<keyword evidence="6" id="KW-0472">Membrane</keyword>
<evidence type="ECO:0000256" key="5">
    <source>
        <dbReference type="SAM" id="MobiDB-lite"/>
    </source>
</evidence>
<dbReference type="Gene3D" id="3.20.20.80">
    <property type="entry name" value="Glycosidases"/>
    <property type="match status" value="1"/>
</dbReference>
<dbReference type="InterPro" id="IPR000805">
    <property type="entry name" value="Glyco_hydro_26"/>
</dbReference>
<dbReference type="InterPro" id="IPR017853">
    <property type="entry name" value="GH"/>
</dbReference>
<keyword evidence="2" id="KW-0378">Hydrolase</keyword>
<proteinExistence type="inferred from homology"/>
<keyword evidence="6" id="KW-1133">Transmembrane helix</keyword>
<evidence type="ECO:0000256" key="1">
    <source>
        <dbReference type="ARBA" id="ARBA00007754"/>
    </source>
</evidence>
<comment type="caution">
    <text evidence="8">The sequence shown here is derived from an EMBL/GenBank/DDBJ whole genome shotgun (WGS) entry which is preliminary data.</text>
</comment>
<feature type="domain" description="GH26" evidence="7">
    <location>
        <begin position="8"/>
        <end position="351"/>
    </location>
</feature>
<evidence type="ECO:0000259" key="7">
    <source>
        <dbReference type="PROSITE" id="PS51764"/>
    </source>
</evidence>
<comment type="similarity">
    <text evidence="1 4">Belongs to the glycosyl hydrolase 26 family.</text>
</comment>
<evidence type="ECO:0000256" key="4">
    <source>
        <dbReference type="PROSITE-ProRule" id="PRU01100"/>
    </source>
</evidence>
<dbReference type="PANTHER" id="PTHR40079">
    <property type="entry name" value="MANNAN ENDO-1,4-BETA-MANNOSIDASE E-RELATED"/>
    <property type="match status" value="1"/>
</dbReference>
<dbReference type="Proteomes" id="UP001648503">
    <property type="component" value="Unassembled WGS sequence"/>
</dbReference>
<comment type="caution">
    <text evidence="4">Lacks conserved residue(s) required for the propagation of feature annotation.</text>
</comment>
<evidence type="ECO:0000256" key="6">
    <source>
        <dbReference type="SAM" id="Phobius"/>
    </source>
</evidence>
<feature type="region of interest" description="Disordered" evidence="5">
    <location>
        <begin position="448"/>
        <end position="473"/>
    </location>
</feature>
<protein>
    <recommendedName>
        <fullName evidence="7">GH26 domain-containing protein</fullName>
    </recommendedName>
</protein>
<name>A0ABQ8EUT8_9FUNG</name>
<keyword evidence="9" id="KW-1185">Reference proteome</keyword>
<dbReference type="PANTHER" id="PTHR40079:SF4">
    <property type="entry name" value="GH26 DOMAIN-CONTAINING PROTEIN-RELATED"/>
    <property type="match status" value="1"/>
</dbReference>
<dbReference type="InterPro" id="IPR022790">
    <property type="entry name" value="GH26_dom"/>
</dbReference>
<dbReference type="PROSITE" id="PS51764">
    <property type="entry name" value="GH26"/>
    <property type="match status" value="1"/>
</dbReference>
<feature type="compositionally biased region" description="Low complexity" evidence="5">
    <location>
        <begin position="386"/>
        <end position="402"/>
    </location>
</feature>
<feature type="region of interest" description="Disordered" evidence="5">
    <location>
        <begin position="380"/>
        <end position="402"/>
    </location>
</feature>
<sequence length="531" mass="58617">MSFTPPPPQSANLPSAPIPPIGISGKLLLGAQLDLRTDSPTAANARLARNLAIFSFDQALPEVDPPLFELIDASRTNAAILLSILPTIRMAQIDSVQLLSIANRCAAFNIRNRKVFLRFAPDFNTGWVVYGQQPAAFIQKWNELFTLLKSAGAVNTLMVWSPFEGSGYPFHGFKFSTSSVAPDFKLLDTNKDNVLNSKDDPYSPYWPGNNTVDWVGLSILYRGSNAMLTHNEIPPLSKFQDILTGASVAGQTDFYKAYAQDMSKPMMISETGIAYYKSKSPTALPLTEPSELDSKSAWWRQATTNTTFLSAFPMIRAIVLEERIWDGVDDQMGWRYDWRTLTTATLANFSDDLSSVSDAYEFAVPLPEYIRTWPMNSEAAPNKTMSSSPLPNPSAAAGSSGNDPPFSGRNGYLQYGFVIFLVVCILGIGVWFIVSFMVSRRKAALLESTRSNMSDSRDPLNSRDGYPHDTELGKECEDLDDVDDVETVVGQGRYSGRLLESFDDGESYRSISVRGSINLPNLSEFPTDDPL</sequence>
<gene>
    <name evidence="8" type="ORF">BASA50_000044</name>
</gene>
<keyword evidence="6" id="KW-0812">Transmembrane</keyword>
<keyword evidence="3" id="KW-0326">Glycosidase</keyword>
<evidence type="ECO:0000313" key="9">
    <source>
        <dbReference type="Proteomes" id="UP001648503"/>
    </source>
</evidence>
<accession>A0ABQ8EUT8</accession>